<keyword evidence="6" id="KW-0175">Coiled coil</keyword>
<keyword evidence="8" id="KW-1185">Reference proteome</keyword>
<sequence>MDSSGSTKSPKRFHGNMSIIGGKMNREDLCNAPNANAITSTNNDGTKGEAEEFEQLSQGDILRICSVLSECIDQLTILGLIMPVSYEERADAASIVGNEIDMVLKSQKHVENKFQELISSRSDKKEEIGKASREKLAELGEQIEKTSGDLKRSTQLLKTSLKQSPLTADNLTKVQADRQFALEVINETLQELNYSGTFVSLLDVVEWEKKKKINMQNVIIREEEGRRKIKVLKKQLLNLQKEREAEQQVLSFS</sequence>
<dbReference type="PANTHER" id="PTHR14871:SF1">
    <property type="entry name" value="DYNEIN REGULATORY COMPLEX PROTEIN 9"/>
    <property type="match status" value="1"/>
</dbReference>
<evidence type="ECO:0000313" key="8">
    <source>
        <dbReference type="Proteomes" id="UP000288216"/>
    </source>
</evidence>
<evidence type="ECO:0000256" key="1">
    <source>
        <dbReference type="ARBA" id="ARBA00004245"/>
    </source>
</evidence>
<comment type="subcellular location">
    <subcellularLocation>
        <location evidence="2">Cell projection</location>
    </subcellularLocation>
    <subcellularLocation>
        <location evidence="1">Cytoplasm</location>
        <location evidence="1">Cytoskeleton</location>
    </subcellularLocation>
</comment>
<evidence type="ECO:0000256" key="6">
    <source>
        <dbReference type="SAM" id="Coils"/>
    </source>
</evidence>
<dbReference type="GO" id="GO:0005856">
    <property type="term" value="C:cytoskeleton"/>
    <property type="evidence" value="ECO:0007669"/>
    <property type="project" value="UniProtKB-SubCell"/>
</dbReference>
<feature type="coiled-coil region" evidence="6">
    <location>
        <begin position="222"/>
        <end position="249"/>
    </location>
</feature>
<reference evidence="7 8" key="1">
    <citation type="journal article" date="2018" name="Nat. Ecol. Evol.">
        <title>Shark genomes provide insights into elasmobranch evolution and the origin of vertebrates.</title>
        <authorList>
            <person name="Hara Y"/>
            <person name="Yamaguchi K"/>
            <person name="Onimaru K"/>
            <person name="Kadota M"/>
            <person name="Koyanagi M"/>
            <person name="Keeley SD"/>
            <person name="Tatsumi K"/>
            <person name="Tanaka K"/>
            <person name="Motone F"/>
            <person name="Kageyama Y"/>
            <person name="Nozu R"/>
            <person name="Adachi N"/>
            <person name="Nishimura O"/>
            <person name="Nakagawa R"/>
            <person name="Tanegashima C"/>
            <person name="Kiyatake I"/>
            <person name="Matsumoto R"/>
            <person name="Murakumo K"/>
            <person name="Nishida K"/>
            <person name="Terakita A"/>
            <person name="Kuratani S"/>
            <person name="Sato K"/>
            <person name="Hyodo S Kuraku.S."/>
        </authorList>
    </citation>
    <scope>NUCLEOTIDE SEQUENCE [LARGE SCALE GENOMIC DNA]</scope>
</reference>
<dbReference type="GO" id="GO:0036126">
    <property type="term" value="C:sperm flagellum"/>
    <property type="evidence" value="ECO:0007669"/>
    <property type="project" value="TreeGrafter"/>
</dbReference>
<dbReference type="PANTHER" id="PTHR14871">
    <property type="entry name" value="DYNEIN REGULATORY COMPLEX PROTEIN 9"/>
    <property type="match status" value="1"/>
</dbReference>
<accession>A0A401NVR9</accession>
<dbReference type="GO" id="GO:0005737">
    <property type="term" value="C:cytoplasm"/>
    <property type="evidence" value="ECO:0007669"/>
    <property type="project" value="TreeGrafter"/>
</dbReference>
<keyword evidence="4" id="KW-0206">Cytoskeleton</keyword>
<dbReference type="EMBL" id="BFAA01004156">
    <property type="protein sequence ID" value="GCB64973.1"/>
    <property type="molecule type" value="Genomic_DNA"/>
</dbReference>
<dbReference type="STRING" id="75743.A0A401NVR9"/>
<evidence type="ECO:0000313" key="7">
    <source>
        <dbReference type="EMBL" id="GCB64973.1"/>
    </source>
</evidence>
<feature type="non-terminal residue" evidence="7">
    <location>
        <position position="253"/>
    </location>
</feature>
<gene>
    <name evidence="7" type="ORF">scyTo_0009905</name>
</gene>
<dbReference type="GO" id="GO:0007288">
    <property type="term" value="P:sperm axoneme assembly"/>
    <property type="evidence" value="ECO:0007669"/>
    <property type="project" value="TreeGrafter"/>
</dbReference>
<evidence type="ECO:0000256" key="4">
    <source>
        <dbReference type="ARBA" id="ARBA00023212"/>
    </source>
</evidence>
<keyword evidence="3" id="KW-0963">Cytoplasm</keyword>
<dbReference type="AlphaFoldDB" id="A0A401NVR9"/>
<keyword evidence="5" id="KW-0966">Cell projection</keyword>
<dbReference type="OrthoDB" id="10254713at2759"/>
<protein>
    <submittedName>
        <fullName evidence="7">Uncharacterized protein</fullName>
    </submittedName>
</protein>
<dbReference type="InterPro" id="IPR042618">
    <property type="entry name" value="IQCG"/>
</dbReference>
<comment type="caution">
    <text evidence="7">The sequence shown here is derived from an EMBL/GenBank/DDBJ whole genome shotgun (WGS) entry which is preliminary data.</text>
</comment>
<proteinExistence type="predicted"/>
<evidence type="ECO:0000256" key="5">
    <source>
        <dbReference type="ARBA" id="ARBA00023273"/>
    </source>
</evidence>
<dbReference type="OMA" id="DMHIVIQ"/>
<evidence type="ECO:0000256" key="2">
    <source>
        <dbReference type="ARBA" id="ARBA00004316"/>
    </source>
</evidence>
<evidence type="ECO:0000256" key="3">
    <source>
        <dbReference type="ARBA" id="ARBA00022490"/>
    </source>
</evidence>
<organism evidence="7 8">
    <name type="scientific">Scyliorhinus torazame</name>
    <name type="common">Cloudy catshark</name>
    <name type="synonym">Catulus torazame</name>
    <dbReference type="NCBI Taxonomy" id="75743"/>
    <lineage>
        <taxon>Eukaryota</taxon>
        <taxon>Metazoa</taxon>
        <taxon>Chordata</taxon>
        <taxon>Craniata</taxon>
        <taxon>Vertebrata</taxon>
        <taxon>Chondrichthyes</taxon>
        <taxon>Elasmobranchii</taxon>
        <taxon>Galeomorphii</taxon>
        <taxon>Galeoidea</taxon>
        <taxon>Carcharhiniformes</taxon>
        <taxon>Scyliorhinidae</taxon>
        <taxon>Scyliorhinus</taxon>
    </lineage>
</organism>
<name>A0A401NVR9_SCYTO</name>
<dbReference type="Proteomes" id="UP000288216">
    <property type="component" value="Unassembled WGS sequence"/>
</dbReference>